<dbReference type="InterPro" id="IPR004193">
    <property type="entry name" value="Glyco_hydro_13_N"/>
</dbReference>
<feature type="compositionally biased region" description="Polar residues" evidence="11">
    <location>
        <begin position="76"/>
        <end position="88"/>
    </location>
</feature>
<dbReference type="InterPro" id="IPR054169">
    <property type="entry name" value="GlgB_N"/>
</dbReference>
<dbReference type="Gene3D" id="2.60.40.1180">
    <property type="entry name" value="Golgi alpha-mannosidase II"/>
    <property type="match status" value="1"/>
</dbReference>
<dbReference type="GO" id="GO:0005978">
    <property type="term" value="P:glycogen biosynthetic process"/>
    <property type="evidence" value="ECO:0007669"/>
    <property type="project" value="UniProtKB-UniRule"/>
</dbReference>
<feature type="region of interest" description="Disordered" evidence="11">
    <location>
        <begin position="1002"/>
        <end position="1024"/>
    </location>
</feature>
<dbReference type="GO" id="GO:0003844">
    <property type="term" value="F:1,4-alpha-glucan branching enzyme activity"/>
    <property type="evidence" value="ECO:0007669"/>
    <property type="project" value="UniProtKB-UniRule"/>
</dbReference>
<comment type="similarity">
    <text evidence="4 10">Belongs to the glycosyl hydrolase 13 family. GlgB subfamily.</text>
</comment>
<keyword evidence="6 10" id="KW-0328">Glycosyltransferase</keyword>
<evidence type="ECO:0000256" key="7">
    <source>
        <dbReference type="ARBA" id="ARBA00022679"/>
    </source>
</evidence>
<evidence type="ECO:0000256" key="1">
    <source>
        <dbReference type="ARBA" id="ARBA00000826"/>
    </source>
</evidence>
<dbReference type="Pfam" id="PF02806">
    <property type="entry name" value="Alpha-amylase_C"/>
    <property type="match status" value="1"/>
</dbReference>
<dbReference type="InterPro" id="IPR044143">
    <property type="entry name" value="GlgB_N_E_set_prok"/>
</dbReference>
<dbReference type="NCBIfam" id="NF008967">
    <property type="entry name" value="PRK12313.1"/>
    <property type="match status" value="1"/>
</dbReference>
<dbReference type="Gene3D" id="3.20.20.80">
    <property type="entry name" value="Glycosidases"/>
    <property type="match status" value="1"/>
</dbReference>
<dbReference type="InterPro" id="IPR006407">
    <property type="entry name" value="GlgB"/>
</dbReference>
<dbReference type="InterPro" id="IPR006048">
    <property type="entry name" value="A-amylase/branching_C"/>
</dbReference>
<feature type="region of interest" description="Disordered" evidence="11">
    <location>
        <begin position="1"/>
        <end position="266"/>
    </location>
</feature>
<feature type="domain" description="Glycosyl hydrolase family 13 catalytic" evidence="12">
    <location>
        <begin position="523"/>
        <end position="879"/>
    </location>
</feature>
<dbReference type="NCBIfam" id="NF003811">
    <property type="entry name" value="PRK05402.1"/>
    <property type="match status" value="1"/>
</dbReference>
<dbReference type="GO" id="GO:0004553">
    <property type="term" value="F:hydrolase activity, hydrolyzing O-glycosyl compounds"/>
    <property type="evidence" value="ECO:0007669"/>
    <property type="project" value="InterPro"/>
</dbReference>
<dbReference type="NCBIfam" id="TIGR01515">
    <property type="entry name" value="branching_enzym"/>
    <property type="match status" value="1"/>
</dbReference>
<evidence type="ECO:0000256" key="11">
    <source>
        <dbReference type="SAM" id="MobiDB-lite"/>
    </source>
</evidence>
<protein>
    <recommendedName>
        <fullName evidence="10">1,4-alpha-glucan branching enzyme GlgB</fullName>
        <ecNumber evidence="10">2.4.1.18</ecNumber>
    </recommendedName>
    <alternativeName>
        <fullName evidence="10">1,4-alpha-D-glucan:1,4-alpha-D-glucan 6-glucosyl-transferase</fullName>
    </alternativeName>
    <alternativeName>
        <fullName evidence="10">Alpha-(1-&gt;4)-glucan branching enzyme</fullName>
    </alternativeName>
    <alternativeName>
        <fullName evidence="10">Glycogen branching enzyme</fullName>
        <shortName evidence="10">BE</shortName>
    </alternativeName>
</protein>
<evidence type="ECO:0000256" key="8">
    <source>
        <dbReference type="ARBA" id="ARBA00023056"/>
    </source>
</evidence>
<evidence type="ECO:0000256" key="3">
    <source>
        <dbReference type="ARBA" id="ARBA00004964"/>
    </source>
</evidence>
<dbReference type="Pfam" id="PF22019">
    <property type="entry name" value="GlgB_N"/>
    <property type="match status" value="1"/>
</dbReference>
<dbReference type="PANTHER" id="PTHR43651">
    <property type="entry name" value="1,4-ALPHA-GLUCAN-BRANCHING ENZYME"/>
    <property type="match status" value="1"/>
</dbReference>
<dbReference type="FunFam" id="2.60.40.10:FF:000169">
    <property type="entry name" value="1,4-alpha-glucan branching enzyme GlgB"/>
    <property type="match status" value="1"/>
</dbReference>
<feature type="compositionally biased region" description="Low complexity" evidence="11">
    <location>
        <begin position="21"/>
        <end position="35"/>
    </location>
</feature>
<dbReference type="FunFam" id="2.60.40.1180:FF:000002">
    <property type="entry name" value="1,4-alpha-glucan branching enzyme GlgB"/>
    <property type="match status" value="1"/>
</dbReference>
<gene>
    <name evidence="10" type="primary">glgB</name>
    <name evidence="13" type="ORF">BECKFW1821B_GA0114236_106111</name>
</gene>
<dbReference type="InterPro" id="IPR013783">
    <property type="entry name" value="Ig-like_fold"/>
</dbReference>
<comment type="caution">
    <text evidence="10">Lacks conserved residue(s) required for the propagation of feature annotation.</text>
</comment>
<evidence type="ECO:0000256" key="9">
    <source>
        <dbReference type="ARBA" id="ARBA00023277"/>
    </source>
</evidence>
<evidence type="ECO:0000256" key="10">
    <source>
        <dbReference type="HAMAP-Rule" id="MF_00685"/>
    </source>
</evidence>
<comment type="catalytic activity">
    <reaction evidence="1 10">
        <text>Transfers a segment of a (1-&gt;4)-alpha-D-glucan chain to a primary hydroxy group in a similar glucan chain.</text>
        <dbReference type="EC" id="2.4.1.18"/>
    </reaction>
</comment>
<dbReference type="SUPFAM" id="SSF81296">
    <property type="entry name" value="E set domains"/>
    <property type="match status" value="2"/>
</dbReference>
<evidence type="ECO:0000256" key="6">
    <source>
        <dbReference type="ARBA" id="ARBA00022676"/>
    </source>
</evidence>
<evidence type="ECO:0000256" key="2">
    <source>
        <dbReference type="ARBA" id="ARBA00002953"/>
    </source>
</evidence>
<feature type="compositionally biased region" description="Basic and acidic residues" evidence="11">
    <location>
        <begin position="173"/>
        <end position="184"/>
    </location>
</feature>
<dbReference type="Pfam" id="PF00128">
    <property type="entry name" value="Alpha-amylase"/>
    <property type="match status" value="1"/>
</dbReference>
<dbReference type="GO" id="GO:0043169">
    <property type="term" value="F:cation binding"/>
    <property type="evidence" value="ECO:0007669"/>
    <property type="project" value="InterPro"/>
</dbReference>
<keyword evidence="8 10" id="KW-0320">Glycogen biosynthesis</keyword>
<dbReference type="SUPFAM" id="SSF51445">
    <property type="entry name" value="(Trans)glycosidases"/>
    <property type="match status" value="1"/>
</dbReference>
<evidence type="ECO:0000259" key="12">
    <source>
        <dbReference type="SMART" id="SM00642"/>
    </source>
</evidence>
<dbReference type="InterPro" id="IPR017853">
    <property type="entry name" value="GH"/>
</dbReference>
<reference evidence="13" key="1">
    <citation type="submission" date="2019-02" db="EMBL/GenBank/DDBJ databases">
        <authorList>
            <person name="Gruber-Vodicka R. H."/>
            <person name="Seah K. B. B."/>
        </authorList>
    </citation>
    <scope>NUCLEOTIDE SEQUENCE</scope>
    <source>
        <strain evidence="13">BECK_BZ106</strain>
    </source>
</reference>
<sequence length="1024" mass="112994">MTRNTKADSTGEFEVGKGKKAAAPKAPTPPEATGTNPPLKTQKEPSENKTGAKSTAGVVAPKASSKATPKVASKAPTPSGTIGTNPSLKTREEPPENKTGAKSTTRVVTPKASSKVAPEASSGTAKTKPSPGIRGKISSPIGGKTDRQSTVIATDRKPLGSGIDAMSLLTSPKDGKDGDKDRSRGSRPRGGGAHRSAAEVIAKATSRDHSKPGTVRKSKGSKVTAKTVKPSQSAPKPTKSEPKAKSRLTPKVPIPPEPKGPIGGIDLGKPTSPLIKEETIAAILNADHPAPFSFFGMHELDSAGGIIIRVFFPEASSVKVLDVANKAVATLKKVHDEGLFAGEISGHTRPFPYRLRVTTPSGETDIDDPYRFPPILSDKDVEELAKGQSFTIYKQLGAHPTEIDGVAGVVFAVWAPNASHVSVVGDFNAWDGRRHGMRFHQDCGVWEIFLPGATTGSLYKYEIKHAPGTVPEVKSDPCAFHTELPLGTASIVYGDGTTFRWQDKDWMKNRRTRNPDKPLSLYEVHLGSWRRKPEEDNRWLSYREMADDLVDYCTDMGFTHIALLPISEHIYDDTVGYLPSNLYAPTNRYGTPDDFRYFVDACHRAGIGIVVDWVPNYFTEEEHGLSLFDGTVLYEHHHAWQGRDPDWNAPLYDLTRGEVVSYLISNALYWLDYFHLDGLRIGGLAKMLYLDYGRSEGDWTPNADGGNENLDALAFIRRLNDLVAKEYPGVMMIAEDSSLRGDLTKPVSEGGLGFSWRWNTAWVYDTLRYLGRHPVYRKYYQFELTNPLSYAFDERFILPVSHDHVSIGQGAVPNKIPGDYWQKFATLRAWYALMYTLPNKKLLFMGTEFAQDREWNSNISLDWHLLDSQVHLGTQGLIRDLNNLYLKKTALHECDSDAGGFEWIDTADDDSSVISFLRFSKDRAKFMVVVTHITPVVRPNYRIGVPQPGRYREVLNTDAEIYGGGNQGSAGGATAEQHWAHGREYSICVTLPPYATVVLELEEEDKKPEKETKEPEKEVKEAEK</sequence>
<evidence type="ECO:0000313" key="13">
    <source>
        <dbReference type="EMBL" id="VFJ60911.1"/>
    </source>
</evidence>
<dbReference type="InterPro" id="IPR006047">
    <property type="entry name" value="GH13_cat_dom"/>
</dbReference>
<dbReference type="SMART" id="SM00642">
    <property type="entry name" value="Aamy"/>
    <property type="match status" value="1"/>
</dbReference>
<dbReference type="InterPro" id="IPR014756">
    <property type="entry name" value="Ig_E-set"/>
</dbReference>
<name>A0A450T2Y6_9GAMM</name>
<dbReference type="InterPro" id="IPR013780">
    <property type="entry name" value="Glyco_hydro_b"/>
</dbReference>
<dbReference type="UniPathway" id="UPA00164"/>
<dbReference type="CDD" id="cd02855">
    <property type="entry name" value="E_set_GBE_prok_N"/>
    <property type="match status" value="1"/>
</dbReference>
<organism evidence="13">
    <name type="scientific">Candidatus Kentrum sp. FW</name>
    <dbReference type="NCBI Taxonomy" id="2126338"/>
    <lineage>
        <taxon>Bacteria</taxon>
        <taxon>Pseudomonadati</taxon>
        <taxon>Pseudomonadota</taxon>
        <taxon>Gammaproteobacteria</taxon>
        <taxon>Candidatus Kentrum</taxon>
    </lineage>
</organism>
<feature type="active site" description="Proton donor" evidence="10">
    <location>
        <position position="735"/>
    </location>
</feature>
<keyword evidence="7 10" id="KW-0808">Transferase</keyword>
<comment type="pathway">
    <text evidence="3 10">Glycan biosynthesis; glycogen biosynthesis.</text>
</comment>
<keyword evidence="5 10" id="KW-0321">Glycogen metabolism</keyword>
<proteinExistence type="inferred from homology"/>
<evidence type="ECO:0000256" key="5">
    <source>
        <dbReference type="ARBA" id="ARBA00022600"/>
    </source>
</evidence>
<accession>A0A450T2Y6</accession>
<keyword evidence="9 10" id="KW-0119">Carbohydrate metabolism</keyword>
<dbReference type="EMBL" id="CAADFD010000061">
    <property type="protein sequence ID" value="VFJ60911.1"/>
    <property type="molecule type" value="Genomic_DNA"/>
</dbReference>
<feature type="compositionally biased region" description="Basic and acidic residues" evidence="11">
    <location>
        <begin position="1004"/>
        <end position="1024"/>
    </location>
</feature>
<dbReference type="GO" id="GO:0005829">
    <property type="term" value="C:cytosol"/>
    <property type="evidence" value="ECO:0007669"/>
    <property type="project" value="TreeGrafter"/>
</dbReference>
<dbReference type="EC" id="2.4.1.18" evidence="10"/>
<dbReference type="PANTHER" id="PTHR43651:SF3">
    <property type="entry name" value="1,4-ALPHA-GLUCAN-BRANCHING ENZYME"/>
    <property type="match status" value="1"/>
</dbReference>
<dbReference type="SUPFAM" id="SSF51011">
    <property type="entry name" value="Glycosyl hydrolase domain"/>
    <property type="match status" value="1"/>
</dbReference>
<comment type="subunit">
    <text evidence="10">Monomer.</text>
</comment>
<comment type="function">
    <text evidence="2 10">Catalyzes the formation of the alpha-1,6-glucosidic linkages in glycogen by scission of a 1,4-alpha-linked oligosaccharide from growing alpha-1,4-glucan chains and the subsequent attachment of the oligosaccharide to the alpha-1,6 position.</text>
</comment>
<dbReference type="Gene3D" id="2.60.40.10">
    <property type="entry name" value="Immunoglobulins"/>
    <property type="match status" value="2"/>
</dbReference>
<dbReference type="Pfam" id="PF02922">
    <property type="entry name" value="CBM_48"/>
    <property type="match status" value="1"/>
</dbReference>
<dbReference type="AlphaFoldDB" id="A0A450T2Y6"/>
<dbReference type="CDD" id="cd11322">
    <property type="entry name" value="AmyAc_Glg_BE"/>
    <property type="match status" value="1"/>
</dbReference>
<dbReference type="HAMAP" id="MF_00685">
    <property type="entry name" value="GlgB"/>
    <property type="match status" value="1"/>
</dbReference>
<evidence type="ECO:0000256" key="4">
    <source>
        <dbReference type="ARBA" id="ARBA00009000"/>
    </source>
</evidence>